<gene>
    <name evidence="6" type="ORF">MPH_12886</name>
</gene>
<feature type="compositionally biased region" description="Low complexity" evidence="5">
    <location>
        <begin position="140"/>
        <end position="151"/>
    </location>
</feature>
<dbReference type="OrthoDB" id="1069523at2759"/>
<evidence type="ECO:0000256" key="3">
    <source>
        <dbReference type="ARBA" id="ARBA00022723"/>
    </source>
</evidence>
<comment type="similarity">
    <text evidence="2">Belongs to the carotenoid oxygenase family.</text>
</comment>
<dbReference type="EMBL" id="AHHD01000532">
    <property type="protein sequence ID" value="EKG10012.1"/>
    <property type="molecule type" value="Genomic_DNA"/>
</dbReference>
<dbReference type="Pfam" id="PF03055">
    <property type="entry name" value="RPE65"/>
    <property type="match status" value="1"/>
</dbReference>
<evidence type="ECO:0000313" key="7">
    <source>
        <dbReference type="Proteomes" id="UP000007129"/>
    </source>
</evidence>
<feature type="region of interest" description="Disordered" evidence="5">
    <location>
        <begin position="130"/>
        <end position="151"/>
    </location>
</feature>
<protein>
    <submittedName>
        <fullName evidence="6">Carotenoid oxygenase</fullName>
    </submittedName>
</protein>
<dbReference type="VEuPathDB" id="FungiDB:MPH_12886"/>
<feature type="compositionally biased region" description="Polar residues" evidence="5">
    <location>
        <begin position="130"/>
        <end position="139"/>
    </location>
</feature>
<sequence length="242" mass="26606">MAGHYLRHAPRGANAFNDKPQFQGFMKPCRYEGEVQNLEVFGEIPTEVDGTFYRVMPDPQFAPFIEDDPVSLLGSSLCIWLTRFVSGSMAMATSAPSESMTAESISSNDMSAPRNSYAKERPVALWLGNTATNSPTPLNSPSAPRPTRTSSTSTACYWHAKRMRLPTGWIPAPSRPSVYTTLRANFPLSLLQPTRRLTPLLARWSAWAMKQRATALPMSATLPSVLTVNSSRLCGSLHQLLG</sequence>
<dbReference type="Proteomes" id="UP000007129">
    <property type="component" value="Unassembled WGS sequence"/>
</dbReference>
<organism evidence="6 7">
    <name type="scientific">Macrophomina phaseolina (strain MS6)</name>
    <name type="common">Charcoal rot fungus</name>
    <dbReference type="NCBI Taxonomy" id="1126212"/>
    <lineage>
        <taxon>Eukaryota</taxon>
        <taxon>Fungi</taxon>
        <taxon>Dikarya</taxon>
        <taxon>Ascomycota</taxon>
        <taxon>Pezizomycotina</taxon>
        <taxon>Dothideomycetes</taxon>
        <taxon>Dothideomycetes incertae sedis</taxon>
        <taxon>Botryosphaeriales</taxon>
        <taxon>Botryosphaeriaceae</taxon>
        <taxon>Macrophomina</taxon>
    </lineage>
</organism>
<evidence type="ECO:0000313" key="6">
    <source>
        <dbReference type="EMBL" id="EKG10012.1"/>
    </source>
</evidence>
<name>K2RAY3_MACPH</name>
<keyword evidence="3" id="KW-0479">Metal-binding</keyword>
<dbReference type="AlphaFoldDB" id="K2RAY3"/>
<reference evidence="6 7" key="1">
    <citation type="journal article" date="2012" name="BMC Genomics">
        <title>Tools to kill: Genome of one of the most destructive plant pathogenic fungi Macrophomina phaseolina.</title>
        <authorList>
            <person name="Islam M.S."/>
            <person name="Haque M.S."/>
            <person name="Islam M.M."/>
            <person name="Emdad E.M."/>
            <person name="Halim A."/>
            <person name="Hossen Q.M.M."/>
            <person name="Hossain M.Z."/>
            <person name="Ahmed B."/>
            <person name="Rahim S."/>
            <person name="Rahman M.S."/>
            <person name="Alam M.M."/>
            <person name="Hou S."/>
            <person name="Wan X."/>
            <person name="Saito J.A."/>
            <person name="Alam M."/>
        </authorList>
    </citation>
    <scope>NUCLEOTIDE SEQUENCE [LARGE SCALE GENOMIC DNA]</scope>
    <source>
        <strain evidence="6 7">MS6</strain>
    </source>
</reference>
<dbReference type="STRING" id="1126212.K2RAY3"/>
<evidence type="ECO:0000256" key="1">
    <source>
        <dbReference type="ARBA" id="ARBA00001954"/>
    </source>
</evidence>
<dbReference type="GO" id="GO:0046872">
    <property type="term" value="F:metal ion binding"/>
    <property type="evidence" value="ECO:0007669"/>
    <property type="project" value="UniProtKB-KW"/>
</dbReference>
<dbReference type="HOGENOM" id="CLU_1147378_0_0_1"/>
<accession>K2RAY3</accession>
<keyword evidence="4" id="KW-0408">Iron</keyword>
<evidence type="ECO:0000256" key="2">
    <source>
        <dbReference type="ARBA" id="ARBA00006787"/>
    </source>
</evidence>
<dbReference type="GO" id="GO:0016702">
    <property type="term" value="F:oxidoreductase activity, acting on single donors with incorporation of molecular oxygen, incorporation of two atoms of oxygen"/>
    <property type="evidence" value="ECO:0007669"/>
    <property type="project" value="InterPro"/>
</dbReference>
<dbReference type="InParanoid" id="K2RAY3"/>
<evidence type="ECO:0000256" key="5">
    <source>
        <dbReference type="SAM" id="MobiDB-lite"/>
    </source>
</evidence>
<proteinExistence type="inferred from homology"/>
<comment type="cofactor">
    <cofactor evidence="1">
        <name>Fe(2+)</name>
        <dbReference type="ChEBI" id="CHEBI:29033"/>
    </cofactor>
</comment>
<comment type="caution">
    <text evidence="6">The sequence shown here is derived from an EMBL/GenBank/DDBJ whole genome shotgun (WGS) entry which is preliminary data.</text>
</comment>
<dbReference type="InterPro" id="IPR004294">
    <property type="entry name" value="Carotenoid_Oase"/>
</dbReference>
<evidence type="ECO:0000256" key="4">
    <source>
        <dbReference type="ARBA" id="ARBA00023004"/>
    </source>
</evidence>